<keyword evidence="1" id="KW-0472">Membrane</keyword>
<feature type="transmembrane region" description="Helical" evidence="1">
    <location>
        <begin position="147"/>
        <end position="168"/>
    </location>
</feature>
<keyword evidence="1" id="KW-1133">Transmembrane helix</keyword>
<feature type="transmembrane region" description="Helical" evidence="1">
    <location>
        <begin position="275"/>
        <end position="297"/>
    </location>
</feature>
<proteinExistence type="predicted"/>
<comment type="caution">
    <text evidence="2">The sequence shown here is derived from an EMBL/GenBank/DDBJ whole genome shotgun (WGS) entry which is preliminary data.</text>
</comment>
<evidence type="ECO:0008006" key="4">
    <source>
        <dbReference type="Google" id="ProtNLM"/>
    </source>
</evidence>
<feature type="transmembrane region" description="Helical" evidence="1">
    <location>
        <begin position="116"/>
        <end position="135"/>
    </location>
</feature>
<evidence type="ECO:0000313" key="3">
    <source>
        <dbReference type="Proteomes" id="UP000649617"/>
    </source>
</evidence>
<organism evidence="2 3">
    <name type="scientific">Symbiodinium pilosum</name>
    <name type="common">Dinoflagellate</name>
    <dbReference type="NCBI Taxonomy" id="2952"/>
    <lineage>
        <taxon>Eukaryota</taxon>
        <taxon>Sar</taxon>
        <taxon>Alveolata</taxon>
        <taxon>Dinophyceae</taxon>
        <taxon>Suessiales</taxon>
        <taxon>Symbiodiniaceae</taxon>
        <taxon>Symbiodinium</taxon>
    </lineage>
</organism>
<reference evidence="2" key="1">
    <citation type="submission" date="2021-02" db="EMBL/GenBank/DDBJ databases">
        <authorList>
            <person name="Dougan E. K."/>
            <person name="Rhodes N."/>
            <person name="Thang M."/>
            <person name="Chan C."/>
        </authorList>
    </citation>
    <scope>NUCLEOTIDE SEQUENCE</scope>
</reference>
<feature type="transmembrane region" description="Helical" evidence="1">
    <location>
        <begin position="304"/>
        <end position="324"/>
    </location>
</feature>
<feature type="transmembrane region" description="Helical" evidence="1">
    <location>
        <begin position="330"/>
        <end position="350"/>
    </location>
</feature>
<keyword evidence="1" id="KW-0812">Transmembrane</keyword>
<feature type="transmembrane region" description="Helical" evidence="1">
    <location>
        <begin position="236"/>
        <end position="255"/>
    </location>
</feature>
<name>A0A812RRR3_SYMPI</name>
<feature type="transmembrane region" description="Helical" evidence="1">
    <location>
        <begin position="86"/>
        <end position="104"/>
    </location>
</feature>
<feature type="transmembrane region" description="Helical" evidence="1">
    <location>
        <begin position="180"/>
        <end position="201"/>
    </location>
</feature>
<feature type="transmembrane region" description="Helical" evidence="1">
    <location>
        <begin position="17"/>
        <end position="36"/>
    </location>
</feature>
<dbReference type="AlphaFoldDB" id="A0A812RRR3"/>
<evidence type="ECO:0000256" key="1">
    <source>
        <dbReference type="SAM" id="Phobius"/>
    </source>
</evidence>
<accession>A0A812RRR3</accession>
<dbReference type="Proteomes" id="UP000649617">
    <property type="component" value="Unassembled WGS sequence"/>
</dbReference>
<keyword evidence="3" id="KW-1185">Reference proteome</keyword>
<gene>
    <name evidence="2" type="ORF">SPIL2461_LOCUS10982</name>
</gene>
<feature type="transmembrane region" description="Helical" evidence="1">
    <location>
        <begin position="48"/>
        <end position="66"/>
    </location>
</feature>
<protein>
    <recommendedName>
        <fullName evidence="4">EamA domain-containing protein</fullName>
    </recommendedName>
</protein>
<dbReference type="OrthoDB" id="416226at2759"/>
<sequence>ATDIAVVVRIAQPRQVITLYLFIFVPLSMAWIYYYYRGSESASRQQLFLLLLQISVAALNLGTTLVNQSLCVLMKAPMMITAMQSASMLVFAIAATVVHFSIHHTRPILANLRRDLMLWLPAAIAFGVFQLADHFEANFCSLSERTVFGNLAPVCGLFLELSLSSFMQRHDRSEKAAASFASKMALALKVFGATVFALQYPDFNAKGMEVSTYYVISMVIYRLVQRCILGHIDSPLTLLTAVDAVACFVIAAILSRNEVADMSKSLHIWWNNGSVTTMLFLSFITFSVGHWATLHLVNADTATATMVITNISSGFSVFQGILFFDDHDFQRPMAFVGIMIVILAGIWWTVNQSLMSANDEVMEKQSEDTGASASSDAK</sequence>
<feature type="non-terminal residue" evidence="2">
    <location>
        <position position="378"/>
    </location>
</feature>
<evidence type="ECO:0000313" key="2">
    <source>
        <dbReference type="EMBL" id="CAE7449117.1"/>
    </source>
</evidence>
<dbReference type="EMBL" id="CAJNIZ010021169">
    <property type="protein sequence ID" value="CAE7449117.1"/>
    <property type="molecule type" value="Genomic_DNA"/>
</dbReference>